<evidence type="ECO:0000313" key="2">
    <source>
        <dbReference type="Proteomes" id="UP000646579"/>
    </source>
</evidence>
<sequence>MLVATDGLWADIGADGQIAFVNGDRLPHGDEQDDRSVILISRIKSDGGITVAGDQAASNLYVRIE</sequence>
<name>A0A918VYS9_9HYPH</name>
<organism evidence="1 2">
    <name type="scientific">Devosia pacifica</name>
    <dbReference type="NCBI Taxonomy" id="1335967"/>
    <lineage>
        <taxon>Bacteria</taxon>
        <taxon>Pseudomonadati</taxon>
        <taxon>Pseudomonadota</taxon>
        <taxon>Alphaproteobacteria</taxon>
        <taxon>Hyphomicrobiales</taxon>
        <taxon>Devosiaceae</taxon>
        <taxon>Devosia</taxon>
    </lineage>
</organism>
<evidence type="ECO:0000313" key="1">
    <source>
        <dbReference type="EMBL" id="GHA38495.1"/>
    </source>
</evidence>
<gene>
    <name evidence="1" type="ORF">GCM10007989_37790</name>
</gene>
<protein>
    <submittedName>
        <fullName evidence="1">Uncharacterized protein</fullName>
    </submittedName>
</protein>
<dbReference type="Proteomes" id="UP000646579">
    <property type="component" value="Unassembled WGS sequence"/>
</dbReference>
<reference evidence="1" key="2">
    <citation type="submission" date="2020-09" db="EMBL/GenBank/DDBJ databases">
        <authorList>
            <person name="Sun Q."/>
            <person name="Kim S."/>
        </authorList>
    </citation>
    <scope>NUCLEOTIDE SEQUENCE</scope>
    <source>
        <strain evidence="1">KCTC 32437</strain>
    </source>
</reference>
<reference evidence="1" key="1">
    <citation type="journal article" date="2014" name="Int. J. Syst. Evol. Microbiol.">
        <title>Complete genome sequence of Corynebacterium casei LMG S-19264T (=DSM 44701T), isolated from a smear-ripened cheese.</title>
        <authorList>
            <consortium name="US DOE Joint Genome Institute (JGI-PGF)"/>
            <person name="Walter F."/>
            <person name="Albersmeier A."/>
            <person name="Kalinowski J."/>
            <person name="Ruckert C."/>
        </authorList>
    </citation>
    <scope>NUCLEOTIDE SEQUENCE</scope>
    <source>
        <strain evidence="1">KCTC 32437</strain>
    </source>
</reference>
<dbReference type="EMBL" id="BMZE01000006">
    <property type="protein sequence ID" value="GHA38495.1"/>
    <property type="molecule type" value="Genomic_DNA"/>
</dbReference>
<comment type="caution">
    <text evidence="1">The sequence shown here is derived from an EMBL/GenBank/DDBJ whole genome shotgun (WGS) entry which is preliminary data.</text>
</comment>
<accession>A0A918VYS9</accession>
<proteinExistence type="predicted"/>
<keyword evidence="2" id="KW-1185">Reference proteome</keyword>
<dbReference type="AlphaFoldDB" id="A0A918VYS9"/>